<evidence type="ECO:0000313" key="2">
    <source>
        <dbReference type="Proteomes" id="UP000019270"/>
    </source>
</evidence>
<proteinExistence type="predicted"/>
<sequence>MKNIRLYKERKDAKVVIQSNMSPAAIVEVWSNTAEIFIRHKIPFTKQVLATLIDEEQLIPLLHELNAAVGSSVSTCIDGG</sequence>
<dbReference type="Proteomes" id="UP000019270">
    <property type="component" value="Unassembled WGS sequence"/>
</dbReference>
<dbReference type="RefSeq" id="WP_081757326.1">
    <property type="nucleotide sequence ID" value="NZ_APVL01000019.1"/>
</dbReference>
<reference evidence="1 2" key="2">
    <citation type="journal article" date="2016" name="Sci. Rep.">
        <title>A novel serine protease, Sep1, from Bacillus firmus DS-1 has nematicidal activity and degrades multiple intestinal-associated nematode proteins.</title>
        <authorList>
            <person name="Geng C."/>
            <person name="Nie X."/>
            <person name="Tang Z."/>
            <person name="Zhang Y."/>
            <person name="Lin J."/>
            <person name="Sun M."/>
            <person name="Peng D."/>
        </authorList>
    </citation>
    <scope>NUCLEOTIDE SEQUENCE [LARGE SCALE GENOMIC DNA]</scope>
    <source>
        <strain evidence="1 2">DS1</strain>
    </source>
</reference>
<accession>W7L164</accession>
<dbReference type="PATRIC" id="fig|1307436.3.peg.4266"/>
<evidence type="ECO:0000313" key="1">
    <source>
        <dbReference type="EMBL" id="EWG09281.1"/>
    </source>
</evidence>
<dbReference type="EMBL" id="APVL01000019">
    <property type="protein sequence ID" value="EWG09281.1"/>
    <property type="molecule type" value="Genomic_DNA"/>
</dbReference>
<name>W7L164_CYTFI</name>
<comment type="caution">
    <text evidence="1">The sequence shown here is derived from an EMBL/GenBank/DDBJ whole genome shotgun (WGS) entry which is preliminary data.</text>
</comment>
<dbReference type="eggNOG" id="ENOG5030D15">
    <property type="taxonomic scope" value="Bacteria"/>
</dbReference>
<dbReference type="AlphaFoldDB" id="W7L164"/>
<reference evidence="2" key="1">
    <citation type="submission" date="2013-03" db="EMBL/GenBank/DDBJ databases">
        <title>Draft genome sequence of Bacillus firmus DS1.</title>
        <authorList>
            <person name="Peng D."/>
            <person name="Zhu L."/>
            <person name="Sun M."/>
        </authorList>
    </citation>
    <scope>NUCLEOTIDE SEQUENCE [LARGE SCALE GENOMIC DNA]</scope>
    <source>
        <strain evidence="2">DS1</strain>
    </source>
</reference>
<protein>
    <submittedName>
        <fullName evidence="1">Uncharacterized protein</fullName>
    </submittedName>
</protein>
<organism evidence="1 2">
    <name type="scientific">Cytobacillus firmus DS1</name>
    <dbReference type="NCBI Taxonomy" id="1307436"/>
    <lineage>
        <taxon>Bacteria</taxon>
        <taxon>Bacillati</taxon>
        <taxon>Bacillota</taxon>
        <taxon>Bacilli</taxon>
        <taxon>Bacillales</taxon>
        <taxon>Bacillaceae</taxon>
        <taxon>Cytobacillus</taxon>
    </lineage>
</organism>
<gene>
    <name evidence="1" type="ORF">PBF_19948</name>
</gene>
<dbReference type="OrthoDB" id="2897031at2"/>